<dbReference type="SUPFAM" id="SSF53850">
    <property type="entry name" value="Periplasmic binding protein-like II"/>
    <property type="match status" value="1"/>
</dbReference>
<evidence type="ECO:0000256" key="4">
    <source>
        <dbReference type="ARBA" id="ARBA00023163"/>
    </source>
</evidence>
<evidence type="ECO:0000256" key="3">
    <source>
        <dbReference type="ARBA" id="ARBA00023125"/>
    </source>
</evidence>
<dbReference type="SUPFAM" id="SSF46785">
    <property type="entry name" value="Winged helix' DNA-binding domain"/>
    <property type="match status" value="1"/>
</dbReference>
<dbReference type="GO" id="GO:0003700">
    <property type="term" value="F:DNA-binding transcription factor activity"/>
    <property type="evidence" value="ECO:0007669"/>
    <property type="project" value="InterPro"/>
</dbReference>
<dbReference type="Gene3D" id="3.40.190.10">
    <property type="entry name" value="Periplasmic binding protein-like II"/>
    <property type="match status" value="2"/>
</dbReference>
<gene>
    <name evidence="6" type="ORF">IAB73_07580</name>
</gene>
<dbReference type="AlphaFoldDB" id="A0A9D1CQX3"/>
<accession>A0A9D1CQX3</accession>
<evidence type="ECO:0000313" key="6">
    <source>
        <dbReference type="EMBL" id="HIQ72050.1"/>
    </source>
</evidence>
<dbReference type="FunFam" id="1.10.10.10:FF:000001">
    <property type="entry name" value="LysR family transcriptional regulator"/>
    <property type="match status" value="1"/>
</dbReference>
<dbReference type="EMBL" id="DVFJ01000028">
    <property type="protein sequence ID" value="HIQ72050.1"/>
    <property type="molecule type" value="Genomic_DNA"/>
</dbReference>
<dbReference type="Pfam" id="PF00126">
    <property type="entry name" value="HTH_1"/>
    <property type="match status" value="1"/>
</dbReference>
<evidence type="ECO:0000256" key="1">
    <source>
        <dbReference type="ARBA" id="ARBA00009437"/>
    </source>
</evidence>
<keyword evidence="2" id="KW-0805">Transcription regulation</keyword>
<keyword evidence="3" id="KW-0238">DNA-binding</keyword>
<dbReference type="InterPro" id="IPR036390">
    <property type="entry name" value="WH_DNA-bd_sf"/>
</dbReference>
<reference evidence="6" key="1">
    <citation type="submission" date="2020-10" db="EMBL/GenBank/DDBJ databases">
        <authorList>
            <person name="Gilroy R."/>
        </authorList>
    </citation>
    <scope>NUCLEOTIDE SEQUENCE</scope>
    <source>
        <strain evidence="6">ChiSxjej2B14-6234</strain>
    </source>
</reference>
<dbReference type="GO" id="GO:0003677">
    <property type="term" value="F:DNA binding"/>
    <property type="evidence" value="ECO:0007669"/>
    <property type="project" value="UniProtKB-KW"/>
</dbReference>
<name>A0A9D1CQX3_9FIRM</name>
<dbReference type="PANTHER" id="PTHR30346:SF28">
    <property type="entry name" value="HTH-TYPE TRANSCRIPTIONAL REGULATOR CYNR"/>
    <property type="match status" value="1"/>
</dbReference>
<comment type="caution">
    <text evidence="6">The sequence shown here is derived from an EMBL/GenBank/DDBJ whole genome shotgun (WGS) entry which is preliminary data.</text>
</comment>
<dbReference type="InterPro" id="IPR036388">
    <property type="entry name" value="WH-like_DNA-bd_sf"/>
</dbReference>
<sequence>MNERQIDCFLAVARLNSFSSAAQALYISQPAVSYQIRSLEGELNVRLFCRPPQPCALTAAGEAFLPHAQRLDGAFRDARRRMAALAGGATTLVLGCPQVMLRANEDALFEIVRQAEALDPPVRIESRELFAPPAHAEQLREGAVDLMISDIDLPEVSLQSMERRFLFVSGAYACMHQEHPHTGSILTCEDLDGERLLLYEDRTAFLASICDRIARSGARADIQTYDSFAQAIAYLRPERGVSFFPCPLPVGAPVRYVPLALDPPIRVGLVWLRQRETDPLRRLIQTILSMPAQQWNAPAGL</sequence>
<keyword evidence="4" id="KW-0804">Transcription</keyword>
<dbReference type="PRINTS" id="PR00039">
    <property type="entry name" value="HTHLYSR"/>
</dbReference>
<dbReference type="InterPro" id="IPR000847">
    <property type="entry name" value="LysR_HTH_N"/>
</dbReference>
<feature type="domain" description="HTH lysR-type" evidence="5">
    <location>
        <begin position="1"/>
        <end position="58"/>
    </location>
</feature>
<reference evidence="6" key="2">
    <citation type="journal article" date="2021" name="PeerJ">
        <title>Extensive microbial diversity within the chicken gut microbiome revealed by metagenomics and culture.</title>
        <authorList>
            <person name="Gilroy R."/>
            <person name="Ravi A."/>
            <person name="Getino M."/>
            <person name="Pursley I."/>
            <person name="Horton D.L."/>
            <person name="Alikhan N.F."/>
            <person name="Baker D."/>
            <person name="Gharbi K."/>
            <person name="Hall N."/>
            <person name="Watson M."/>
            <person name="Adriaenssens E.M."/>
            <person name="Foster-Nyarko E."/>
            <person name="Jarju S."/>
            <person name="Secka A."/>
            <person name="Antonio M."/>
            <person name="Oren A."/>
            <person name="Chaudhuri R.R."/>
            <person name="La Ragione R."/>
            <person name="Hildebrand F."/>
            <person name="Pallen M.J."/>
        </authorList>
    </citation>
    <scope>NUCLEOTIDE SEQUENCE</scope>
    <source>
        <strain evidence="6">ChiSxjej2B14-6234</strain>
    </source>
</reference>
<protein>
    <submittedName>
        <fullName evidence="6">LysR family transcriptional regulator</fullName>
    </submittedName>
</protein>
<proteinExistence type="inferred from homology"/>
<organism evidence="6 7">
    <name type="scientific">Candidatus Onthenecus intestinigallinarum</name>
    <dbReference type="NCBI Taxonomy" id="2840875"/>
    <lineage>
        <taxon>Bacteria</taxon>
        <taxon>Bacillati</taxon>
        <taxon>Bacillota</taxon>
        <taxon>Clostridia</taxon>
        <taxon>Eubacteriales</taxon>
        <taxon>Candidatus Onthenecus</taxon>
    </lineage>
</organism>
<comment type="similarity">
    <text evidence="1">Belongs to the LysR transcriptional regulatory family.</text>
</comment>
<evidence type="ECO:0000256" key="2">
    <source>
        <dbReference type="ARBA" id="ARBA00023015"/>
    </source>
</evidence>
<evidence type="ECO:0000313" key="7">
    <source>
        <dbReference type="Proteomes" id="UP000886887"/>
    </source>
</evidence>
<dbReference type="PROSITE" id="PS50931">
    <property type="entry name" value="HTH_LYSR"/>
    <property type="match status" value="1"/>
</dbReference>
<dbReference type="PANTHER" id="PTHR30346">
    <property type="entry name" value="TRANSCRIPTIONAL DUAL REGULATOR HCAR-RELATED"/>
    <property type="match status" value="1"/>
</dbReference>
<dbReference type="GO" id="GO:0032993">
    <property type="term" value="C:protein-DNA complex"/>
    <property type="evidence" value="ECO:0007669"/>
    <property type="project" value="TreeGrafter"/>
</dbReference>
<dbReference type="Gene3D" id="1.10.10.10">
    <property type="entry name" value="Winged helix-like DNA-binding domain superfamily/Winged helix DNA-binding domain"/>
    <property type="match status" value="1"/>
</dbReference>
<evidence type="ECO:0000259" key="5">
    <source>
        <dbReference type="PROSITE" id="PS50931"/>
    </source>
</evidence>
<dbReference type="Proteomes" id="UP000886887">
    <property type="component" value="Unassembled WGS sequence"/>
</dbReference>